<dbReference type="AlphaFoldDB" id="A0AAJ8C156"/>
<sequence>MPAFSDNSVKAGEHWRAICELDLAESRRIQGLSSGRPRLTLEATKTSAVPRWWSMLEYPDKDKTNVLLPRRWISYLSSKSFQELVEGVVYGNGISRRTGDCQATIQADGGFIADEIPVHLQTGVGLVSIDRIEGRGMVALGALG</sequence>
<proteinExistence type="predicted"/>
<evidence type="ECO:0000313" key="1">
    <source>
        <dbReference type="RefSeq" id="XP_059606673.1"/>
    </source>
</evidence>
<organism evidence="1">
    <name type="scientific">Aspergillus niger</name>
    <dbReference type="NCBI Taxonomy" id="5061"/>
    <lineage>
        <taxon>Eukaryota</taxon>
        <taxon>Fungi</taxon>
        <taxon>Dikarya</taxon>
        <taxon>Ascomycota</taxon>
        <taxon>Pezizomycotina</taxon>
        <taxon>Eurotiomycetes</taxon>
        <taxon>Eurotiomycetidae</taxon>
        <taxon>Eurotiales</taxon>
        <taxon>Aspergillaceae</taxon>
        <taxon>Aspergillus</taxon>
        <taxon>Aspergillus subgen. Circumdati</taxon>
    </lineage>
</organism>
<reference evidence="1" key="2">
    <citation type="submission" date="2025-08" db="UniProtKB">
        <authorList>
            <consortium name="RefSeq"/>
        </authorList>
    </citation>
    <scope>IDENTIFICATION</scope>
</reference>
<protein>
    <submittedName>
        <fullName evidence="1">Uncharacterized protein</fullName>
    </submittedName>
</protein>
<dbReference type="VEuPathDB" id="FungiDB:An07g03490"/>
<dbReference type="GeneID" id="84591334"/>
<reference evidence="1" key="1">
    <citation type="submission" date="2025-02" db="EMBL/GenBank/DDBJ databases">
        <authorList>
            <consortium name="NCBI Genome Project"/>
        </authorList>
    </citation>
    <scope>NUCLEOTIDE SEQUENCE</scope>
</reference>
<gene>
    <name evidence="1" type="ORF">An07g03490</name>
</gene>
<dbReference type="KEGG" id="ang:An07g03490"/>
<accession>A0AAJ8C156</accession>
<dbReference type="RefSeq" id="XP_059606673.1">
    <property type="nucleotide sequence ID" value="XM_059748350.1"/>
</dbReference>
<name>A0AAJ8C156_ASPNG</name>